<keyword evidence="5" id="KW-1185">Reference proteome</keyword>
<protein>
    <submittedName>
        <fullName evidence="4">Small GTPase</fullName>
    </submittedName>
</protein>
<feature type="compositionally biased region" description="Low complexity" evidence="3">
    <location>
        <begin position="57"/>
        <end position="70"/>
    </location>
</feature>
<dbReference type="GO" id="GO:0005525">
    <property type="term" value="F:GTP binding"/>
    <property type="evidence" value="ECO:0007669"/>
    <property type="project" value="UniProtKB-KW"/>
</dbReference>
<dbReference type="GeneID" id="8848903"/>
<proteinExistence type="predicted"/>
<dbReference type="PRINTS" id="PR00449">
    <property type="entry name" value="RASTRNSFRMNG"/>
</dbReference>
<dbReference type="GO" id="GO:0003924">
    <property type="term" value="F:GTPase activity"/>
    <property type="evidence" value="ECO:0007669"/>
    <property type="project" value="InterPro"/>
</dbReference>
<feature type="compositionally biased region" description="Low complexity" evidence="3">
    <location>
        <begin position="78"/>
        <end position="95"/>
    </location>
</feature>
<dbReference type="PROSITE" id="PS51419">
    <property type="entry name" value="RAB"/>
    <property type="match status" value="1"/>
</dbReference>
<dbReference type="InterPro" id="IPR027417">
    <property type="entry name" value="P-loop_NTPase"/>
</dbReference>
<feature type="region of interest" description="Disordered" evidence="3">
    <location>
        <begin position="1"/>
        <end position="95"/>
    </location>
</feature>
<accession>D2VE97</accession>
<feature type="compositionally biased region" description="Polar residues" evidence="3">
    <location>
        <begin position="30"/>
        <end position="50"/>
    </location>
</feature>
<organism evidence="5">
    <name type="scientific">Naegleria gruberi</name>
    <name type="common">Amoeba</name>
    <dbReference type="NCBI Taxonomy" id="5762"/>
    <lineage>
        <taxon>Eukaryota</taxon>
        <taxon>Discoba</taxon>
        <taxon>Heterolobosea</taxon>
        <taxon>Tetramitia</taxon>
        <taxon>Eutetramitia</taxon>
        <taxon>Vahlkampfiidae</taxon>
        <taxon>Naegleria</taxon>
    </lineage>
</organism>
<dbReference type="Pfam" id="PF00071">
    <property type="entry name" value="Ras"/>
    <property type="match status" value="1"/>
</dbReference>
<dbReference type="OrthoDB" id="10260462at2759"/>
<feature type="compositionally biased region" description="Low complexity" evidence="3">
    <location>
        <begin position="13"/>
        <end position="29"/>
    </location>
</feature>
<dbReference type="SUPFAM" id="SSF52540">
    <property type="entry name" value="P-loop containing nucleoside triphosphate hydrolases"/>
    <property type="match status" value="1"/>
</dbReference>
<dbReference type="VEuPathDB" id="AmoebaDB:NAEGRDRAFT_67200"/>
<dbReference type="Proteomes" id="UP000006671">
    <property type="component" value="Unassembled WGS sequence"/>
</dbReference>
<dbReference type="eggNOG" id="KOG4423">
    <property type="taxonomic scope" value="Eukaryota"/>
</dbReference>
<dbReference type="PANTHER" id="PTHR47977">
    <property type="entry name" value="RAS-RELATED PROTEIN RAB"/>
    <property type="match status" value="1"/>
</dbReference>
<dbReference type="RefSeq" id="XP_002677502.1">
    <property type="nucleotide sequence ID" value="XM_002677456.1"/>
</dbReference>
<evidence type="ECO:0000313" key="4">
    <source>
        <dbReference type="EMBL" id="EFC44758.1"/>
    </source>
</evidence>
<evidence type="ECO:0000256" key="3">
    <source>
        <dbReference type="SAM" id="MobiDB-lite"/>
    </source>
</evidence>
<dbReference type="AlphaFoldDB" id="D2VE97"/>
<keyword evidence="2" id="KW-0342">GTP-binding</keyword>
<evidence type="ECO:0000313" key="5">
    <source>
        <dbReference type="Proteomes" id="UP000006671"/>
    </source>
</evidence>
<keyword evidence="1" id="KW-0547">Nucleotide-binding</keyword>
<dbReference type="KEGG" id="ngr:NAEGRDRAFT_67200"/>
<dbReference type="InterPro" id="IPR001806">
    <property type="entry name" value="Small_GTPase"/>
</dbReference>
<sequence length="605" mass="67973">MRKLASFLGGGKSSSSNGSSSSPSASGTSNERVSSNKQQGSLSIVTTSSIGVAVGDSSSSPSSNNNNNGSKTPRSNFSRSTSNTKINSSSSSSLERNNIEQEIQNIIFNTSQINTLSKVPNVQPEYYLKIVVLGGPSVGKSAIINRYLKNKDHPALSVTKSGLYIPTIGVDMYSKPVKKYRDASITKCKSIQFPVRLTILDVPHSEFMKQSVSKYFENAHGIVLAFDVTNIKSISAIDQWRSKIPSHLLTSTVLLAHKAELKPHIITPNSLDNYVRDSGLLAWFSTSIRNFQSINGAFQYLVDRSLSKLIKKYQGLPTLNHQMNAVSMARKSSSIPLAESKSDNLAESLQYSNSVESNSDTGSISKDDSKQIVEGFSTLYDMLEDKNPNLTMEFIEKFRSEITSFYFQLSSRFKEFKVVCQSCDTSSNDQKLMDLLINECDAERIILLNKLALVEKELVKCNSIYTENNTPMKNLTKLYIELKREFYIVKIEKWISFWYSLKSRFCLSQIFYKDTKQDCQQLPEISESLYSQPINQNIVAKLESRRAKIEKLKQHSKIQSKEISQKEDENLVESDSTFSVINQIFKAEMYVDIFPQLTELNKLNK</sequence>
<evidence type="ECO:0000256" key="1">
    <source>
        <dbReference type="ARBA" id="ARBA00022741"/>
    </source>
</evidence>
<evidence type="ECO:0000256" key="2">
    <source>
        <dbReference type="ARBA" id="ARBA00023134"/>
    </source>
</evidence>
<dbReference type="STRING" id="5762.D2VE97"/>
<reference evidence="4 5" key="1">
    <citation type="journal article" date="2010" name="Cell">
        <title>The genome of Naegleria gruberi illuminates early eukaryotic versatility.</title>
        <authorList>
            <person name="Fritz-Laylin L.K."/>
            <person name="Prochnik S.E."/>
            <person name="Ginger M.L."/>
            <person name="Dacks J.B."/>
            <person name="Carpenter M.L."/>
            <person name="Field M.C."/>
            <person name="Kuo A."/>
            <person name="Paredez A."/>
            <person name="Chapman J."/>
            <person name="Pham J."/>
            <person name="Shu S."/>
            <person name="Neupane R."/>
            <person name="Cipriano M."/>
            <person name="Mancuso J."/>
            <person name="Tu H."/>
            <person name="Salamov A."/>
            <person name="Lindquist E."/>
            <person name="Shapiro H."/>
            <person name="Lucas S."/>
            <person name="Grigoriev I.V."/>
            <person name="Cande W.Z."/>
            <person name="Fulton C."/>
            <person name="Rokhsar D.S."/>
            <person name="Dawson S.C."/>
        </authorList>
    </citation>
    <scope>NUCLEOTIDE SEQUENCE [LARGE SCALE GENOMIC DNA]</scope>
    <source>
        <strain evidence="4 5">NEG-M</strain>
    </source>
</reference>
<dbReference type="Gene3D" id="3.40.50.300">
    <property type="entry name" value="P-loop containing nucleotide triphosphate hydrolases"/>
    <property type="match status" value="1"/>
</dbReference>
<dbReference type="EMBL" id="GG738866">
    <property type="protein sequence ID" value="EFC44758.1"/>
    <property type="molecule type" value="Genomic_DNA"/>
</dbReference>
<dbReference type="SMART" id="SM00175">
    <property type="entry name" value="RAB"/>
    <property type="match status" value="1"/>
</dbReference>
<dbReference type="InterPro" id="IPR050227">
    <property type="entry name" value="Rab"/>
</dbReference>
<dbReference type="InParanoid" id="D2VE97"/>
<name>D2VE97_NAEGR</name>
<gene>
    <name evidence="4" type="ORF">NAEGRDRAFT_67200</name>
</gene>